<organism evidence="2 3">
    <name type="scientific">Texcoconibacillus texcoconensis</name>
    <dbReference type="NCBI Taxonomy" id="1095777"/>
    <lineage>
        <taxon>Bacteria</taxon>
        <taxon>Bacillati</taxon>
        <taxon>Bacillota</taxon>
        <taxon>Bacilli</taxon>
        <taxon>Bacillales</taxon>
        <taxon>Bacillaceae</taxon>
        <taxon>Texcoconibacillus</taxon>
    </lineage>
</organism>
<dbReference type="AlphaFoldDB" id="A0A840QPJ4"/>
<dbReference type="EMBL" id="JACHHB010000005">
    <property type="protein sequence ID" value="MBB5173336.1"/>
    <property type="molecule type" value="Genomic_DNA"/>
</dbReference>
<dbReference type="RefSeq" id="WP_184663780.1">
    <property type="nucleotide sequence ID" value="NZ_JACHHB010000005.1"/>
</dbReference>
<evidence type="ECO:0000313" key="2">
    <source>
        <dbReference type="EMBL" id="MBB5173336.1"/>
    </source>
</evidence>
<feature type="transmembrane region" description="Helical" evidence="1">
    <location>
        <begin position="16"/>
        <end position="33"/>
    </location>
</feature>
<sequence>MFTFKNVSIHERNEQIIVIALFVASIIVGLVIANTELFSDQSFSAGYMVGSLMACLILFSIYMMIDSLFLNKNRKDVS</sequence>
<keyword evidence="1" id="KW-1133">Transmembrane helix</keyword>
<keyword evidence="3" id="KW-1185">Reference proteome</keyword>
<feature type="transmembrane region" description="Helical" evidence="1">
    <location>
        <begin position="45"/>
        <end position="65"/>
    </location>
</feature>
<reference evidence="2 3" key="1">
    <citation type="submission" date="2020-08" db="EMBL/GenBank/DDBJ databases">
        <title>Genomic Encyclopedia of Type Strains, Phase IV (KMG-IV): sequencing the most valuable type-strain genomes for metagenomic binning, comparative biology and taxonomic classification.</title>
        <authorList>
            <person name="Goeker M."/>
        </authorList>
    </citation>
    <scope>NUCLEOTIDE SEQUENCE [LARGE SCALE GENOMIC DNA]</scope>
    <source>
        <strain evidence="2 3">DSM 24696</strain>
    </source>
</reference>
<proteinExistence type="predicted"/>
<keyword evidence="1" id="KW-0472">Membrane</keyword>
<dbReference type="Proteomes" id="UP000551878">
    <property type="component" value="Unassembled WGS sequence"/>
</dbReference>
<evidence type="ECO:0000256" key="1">
    <source>
        <dbReference type="SAM" id="Phobius"/>
    </source>
</evidence>
<name>A0A840QPJ4_9BACI</name>
<evidence type="ECO:0000313" key="3">
    <source>
        <dbReference type="Proteomes" id="UP000551878"/>
    </source>
</evidence>
<keyword evidence="1" id="KW-0812">Transmembrane</keyword>
<protein>
    <submittedName>
        <fullName evidence="2">Uncharacterized protein</fullName>
    </submittedName>
</protein>
<gene>
    <name evidence="2" type="ORF">HNQ41_001505</name>
</gene>
<comment type="caution">
    <text evidence="2">The sequence shown here is derived from an EMBL/GenBank/DDBJ whole genome shotgun (WGS) entry which is preliminary data.</text>
</comment>
<accession>A0A840QPJ4</accession>